<organism evidence="4">
    <name type="scientific">Thrips palmi</name>
    <name type="common">Melon thrips</name>
    <dbReference type="NCBI Taxonomy" id="161013"/>
    <lineage>
        <taxon>Eukaryota</taxon>
        <taxon>Metazoa</taxon>
        <taxon>Ecdysozoa</taxon>
        <taxon>Arthropoda</taxon>
        <taxon>Hexapoda</taxon>
        <taxon>Insecta</taxon>
        <taxon>Pterygota</taxon>
        <taxon>Neoptera</taxon>
        <taxon>Paraneoptera</taxon>
        <taxon>Thysanoptera</taxon>
        <taxon>Terebrantia</taxon>
        <taxon>Thripoidea</taxon>
        <taxon>Thripidae</taxon>
        <taxon>Thrips</taxon>
    </lineage>
</organism>
<feature type="compositionally biased region" description="Low complexity" evidence="1">
    <location>
        <begin position="451"/>
        <end position="461"/>
    </location>
</feature>
<evidence type="ECO:0000313" key="3">
    <source>
        <dbReference type="Proteomes" id="UP000515158"/>
    </source>
</evidence>
<accession>A0A6P9A0B0</accession>
<protein>
    <submittedName>
        <fullName evidence="4">Mucin-2-like</fullName>
    </submittedName>
</protein>
<feature type="compositionally biased region" description="Low complexity" evidence="1">
    <location>
        <begin position="414"/>
        <end position="425"/>
    </location>
</feature>
<feature type="compositionally biased region" description="Low complexity" evidence="1">
    <location>
        <begin position="390"/>
        <end position="406"/>
    </location>
</feature>
<dbReference type="PROSITE" id="PS50853">
    <property type="entry name" value="FN3"/>
    <property type="match status" value="1"/>
</dbReference>
<dbReference type="AlphaFoldDB" id="A0A6P9A0B0"/>
<gene>
    <name evidence="4" type="primary">LOC117651164</name>
</gene>
<dbReference type="KEGG" id="tpal:117651164"/>
<feature type="compositionally biased region" description="Pro residues" evidence="1">
    <location>
        <begin position="480"/>
        <end position="501"/>
    </location>
</feature>
<proteinExistence type="predicted"/>
<evidence type="ECO:0000256" key="1">
    <source>
        <dbReference type="SAM" id="MobiDB-lite"/>
    </source>
</evidence>
<dbReference type="SMART" id="SM00060">
    <property type="entry name" value="FN3"/>
    <property type="match status" value="2"/>
</dbReference>
<reference evidence="4" key="1">
    <citation type="submission" date="2025-08" db="UniProtKB">
        <authorList>
            <consortium name="RefSeq"/>
        </authorList>
    </citation>
    <scope>IDENTIFICATION</scope>
    <source>
        <tissue evidence="4">Total insect</tissue>
    </source>
</reference>
<feature type="compositionally biased region" description="Low complexity" evidence="1">
    <location>
        <begin position="469"/>
        <end position="479"/>
    </location>
</feature>
<name>A0A6P9A0B0_THRPL</name>
<feature type="region of interest" description="Disordered" evidence="1">
    <location>
        <begin position="308"/>
        <end position="520"/>
    </location>
</feature>
<evidence type="ECO:0000259" key="2">
    <source>
        <dbReference type="PROSITE" id="PS50853"/>
    </source>
</evidence>
<dbReference type="SUPFAM" id="SSF49265">
    <property type="entry name" value="Fibronectin type III"/>
    <property type="match status" value="1"/>
</dbReference>
<feature type="compositionally biased region" description="Low complexity" evidence="1">
    <location>
        <begin position="433"/>
        <end position="443"/>
    </location>
</feature>
<dbReference type="InParanoid" id="A0A6P9A0B0"/>
<dbReference type="PRINTS" id="PR01217">
    <property type="entry name" value="PRICHEXTENSN"/>
</dbReference>
<dbReference type="Gene3D" id="2.60.40.10">
    <property type="entry name" value="Immunoglobulins"/>
    <property type="match status" value="1"/>
</dbReference>
<dbReference type="InterPro" id="IPR036116">
    <property type="entry name" value="FN3_sf"/>
</dbReference>
<dbReference type="GeneID" id="117651164"/>
<dbReference type="InterPro" id="IPR003961">
    <property type="entry name" value="FN3_dom"/>
</dbReference>
<dbReference type="RefSeq" id="XP_034250860.1">
    <property type="nucleotide sequence ID" value="XM_034394969.1"/>
</dbReference>
<dbReference type="Proteomes" id="UP000515158">
    <property type="component" value="Unplaced"/>
</dbReference>
<feature type="domain" description="Fibronectin type-III" evidence="2">
    <location>
        <begin position="142"/>
        <end position="252"/>
    </location>
</feature>
<evidence type="ECO:0000313" key="4">
    <source>
        <dbReference type="RefSeq" id="XP_034250860.1"/>
    </source>
</evidence>
<keyword evidence="3" id="KW-1185">Reference proteome</keyword>
<feature type="compositionally biased region" description="Low complexity" evidence="1">
    <location>
        <begin position="502"/>
        <end position="520"/>
    </location>
</feature>
<dbReference type="InterPro" id="IPR013783">
    <property type="entry name" value="Ig-like_fold"/>
</dbReference>
<feature type="compositionally biased region" description="Low complexity" evidence="1">
    <location>
        <begin position="321"/>
        <end position="338"/>
    </location>
</feature>
<sequence length="520" mass="55646">MTTNVSGGRFGVRWFPLACAVLCLPVAFALLASPLRSYNRDVNVKGVDWTSVEIVWIADTRLNYSVWSQAWDAKRNAYQTEVDTRVSFWIESHYEAHADIGNLESCTAYRISVKVFDTSGGLLQVVGTVDVFTFDGSHEELLVTDVVAVPVNGSAVRVSWVPPSWSELPAPVEQCVEGYTVAAKRFDDDDDDDEVETVFAKVQGIDSSEATVEGLLPCITYSLEVVATFPLSTTVLDSYGPSQMENVSVAMPGSQPSEPRNLQIKTSLLPTGKATICMTWQPPLEMASCVSHYQVTLEHNAELCMDHYDPLPPNAPDAGITEPPTTTSSDGPTDAGTGNFKLCSSPSPTMLSRPRRRRGASVGTVGMLPDPRTSAGTPHTSRRSPEEPTLRTPRTPNTPHTPHTSPKASTSHDSTTSPTWTWYTPPISPTPPTSTKSPTTPSSPISPIPPTSTTSPTTPSSPISPTPPTSTKSPTSPSSPISPTPPTSTKSPSPPSSPISPTPTTSPISLNPLTSPTCEF</sequence>